<feature type="transmembrane region" description="Helical" evidence="10">
    <location>
        <begin position="137"/>
        <end position="159"/>
    </location>
</feature>
<dbReference type="SUPFAM" id="SSF56784">
    <property type="entry name" value="HAD-like"/>
    <property type="match status" value="1"/>
</dbReference>
<feature type="transmembrane region" description="Helical" evidence="10">
    <location>
        <begin position="731"/>
        <end position="749"/>
    </location>
</feature>
<evidence type="ECO:0000256" key="5">
    <source>
        <dbReference type="ARBA" id="ARBA00022741"/>
    </source>
</evidence>
<dbReference type="PRINTS" id="PR00943">
    <property type="entry name" value="CUATPASE"/>
</dbReference>
<dbReference type="Pfam" id="PF00702">
    <property type="entry name" value="Hydrolase"/>
    <property type="match status" value="1"/>
</dbReference>
<dbReference type="InterPro" id="IPR027256">
    <property type="entry name" value="P-typ_ATPase_IB"/>
</dbReference>
<evidence type="ECO:0000256" key="9">
    <source>
        <dbReference type="ARBA" id="ARBA00023136"/>
    </source>
</evidence>
<dbReference type="SFLD" id="SFLDS00003">
    <property type="entry name" value="Haloacid_Dehalogenase"/>
    <property type="match status" value="1"/>
</dbReference>
<dbReference type="NCBIfam" id="TIGR01511">
    <property type="entry name" value="ATPase-IB1_Cu"/>
    <property type="match status" value="1"/>
</dbReference>
<gene>
    <name evidence="13" type="ORF">QNO05_26430</name>
</gene>
<dbReference type="SUPFAM" id="SSF81653">
    <property type="entry name" value="Calcium ATPase, transduction domain A"/>
    <property type="match status" value="1"/>
</dbReference>
<organism evidence="13 14">
    <name type="scientific">Streptomyces thermocarboxydus</name>
    <dbReference type="NCBI Taxonomy" id="59299"/>
    <lineage>
        <taxon>Bacteria</taxon>
        <taxon>Bacillati</taxon>
        <taxon>Actinomycetota</taxon>
        <taxon>Actinomycetes</taxon>
        <taxon>Kitasatosporales</taxon>
        <taxon>Streptomycetaceae</taxon>
        <taxon>Streptomyces</taxon>
    </lineage>
</organism>
<dbReference type="SUPFAM" id="SSF55008">
    <property type="entry name" value="HMA, heavy metal-associated domain"/>
    <property type="match status" value="1"/>
</dbReference>
<dbReference type="SUPFAM" id="SSF81665">
    <property type="entry name" value="Calcium ATPase, transmembrane domain M"/>
    <property type="match status" value="1"/>
</dbReference>
<dbReference type="InterPro" id="IPR023299">
    <property type="entry name" value="ATPase_P-typ_cyto_dom_N"/>
</dbReference>
<comment type="similarity">
    <text evidence="2 10">Belongs to the cation transport ATPase (P-type) (TC 3.A.3) family. Type IB subfamily.</text>
</comment>
<dbReference type="PANTHER" id="PTHR43520:SF8">
    <property type="entry name" value="P-TYPE CU(+) TRANSPORTER"/>
    <property type="match status" value="1"/>
</dbReference>
<keyword evidence="3 10" id="KW-0812">Transmembrane</keyword>
<evidence type="ECO:0000313" key="14">
    <source>
        <dbReference type="Proteomes" id="UP001257895"/>
    </source>
</evidence>
<dbReference type="Gene3D" id="3.30.70.100">
    <property type="match status" value="1"/>
</dbReference>
<evidence type="ECO:0000256" key="2">
    <source>
        <dbReference type="ARBA" id="ARBA00006024"/>
    </source>
</evidence>
<feature type="transmembrane region" description="Helical" evidence="10">
    <location>
        <begin position="111"/>
        <end position="131"/>
    </location>
</feature>
<evidence type="ECO:0000256" key="1">
    <source>
        <dbReference type="ARBA" id="ARBA00004651"/>
    </source>
</evidence>
<dbReference type="NCBIfam" id="TIGR01525">
    <property type="entry name" value="ATPase-IB_hvy"/>
    <property type="match status" value="1"/>
</dbReference>
<dbReference type="CDD" id="cd02094">
    <property type="entry name" value="P-type_ATPase_Cu-like"/>
    <property type="match status" value="1"/>
</dbReference>
<dbReference type="InterPro" id="IPR001757">
    <property type="entry name" value="P_typ_ATPase"/>
</dbReference>
<dbReference type="Gene3D" id="3.40.50.1000">
    <property type="entry name" value="HAD superfamily/HAD-like"/>
    <property type="match status" value="1"/>
</dbReference>
<feature type="transmembrane region" description="Helical" evidence="10">
    <location>
        <begin position="367"/>
        <end position="388"/>
    </location>
</feature>
<dbReference type="InterPro" id="IPR044492">
    <property type="entry name" value="P_typ_ATPase_HD_dom"/>
</dbReference>
<keyword evidence="10" id="KW-1003">Cell membrane</keyword>
<dbReference type="EMBL" id="JASKMB010000029">
    <property type="protein sequence ID" value="MDT6973361.1"/>
    <property type="molecule type" value="Genomic_DNA"/>
</dbReference>
<feature type="transmembrane region" description="Helical" evidence="10">
    <location>
        <begin position="211"/>
        <end position="230"/>
    </location>
</feature>
<evidence type="ECO:0000259" key="12">
    <source>
        <dbReference type="PROSITE" id="PS50846"/>
    </source>
</evidence>
<feature type="region of interest" description="Disordered" evidence="11">
    <location>
        <begin position="82"/>
        <end position="101"/>
    </location>
</feature>
<dbReference type="Pfam" id="PF00122">
    <property type="entry name" value="E1-E2_ATPase"/>
    <property type="match status" value="1"/>
</dbReference>
<keyword evidence="9 10" id="KW-0472">Membrane</keyword>
<dbReference type="SFLD" id="SFLDG00002">
    <property type="entry name" value="C1.7:_P-type_atpase_like"/>
    <property type="match status" value="1"/>
</dbReference>
<comment type="subcellular location">
    <subcellularLocation>
        <location evidence="1">Cell membrane</location>
        <topology evidence="1">Multi-pass membrane protein</topology>
    </subcellularLocation>
</comment>
<comment type="caution">
    <text evidence="13">The sequence shown here is derived from an EMBL/GenBank/DDBJ whole genome shotgun (WGS) entry which is preliminary data.</text>
</comment>
<dbReference type="Gene3D" id="3.40.1110.10">
    <property type="entry name" value="Calcium-transporting ATPase, cytoplasmic domain N"/>
    <property type="match status" value="1"/>
</dbReference>
<dbReference type="PROSITE" id="PS00154">
    <property type="entry name" value="ATPASE_E1_E2"/>
    <property type="match status" value="1"/>
</dbReference>
<dbReference type="InterPro" id="IPR059000">
    <property type="entry name" value="ATPase_P-type_domA"/>
</dbReference>
<evidence type="ECO:0000256" key="10">
    <source>
        <dbReference type="RuleBase" id="RU362081"/>
    </source>
</evidence>
<evidence type="ECO:0000256" key="6">
    <source>
        <dbReference type="ARBA" id="ARBA00022840"/>
    </source>
</evidence>
<dbReference type="Gene3D" id="2.70.150.10">
    <property type="entry name" value="Calcium-transporting ATPase, cytoplasmic transduction domain A"/>
    <property type="match status" value="1"/>
</dbReference>
<name>A0ABU3JE74_9ACTN</name>
<dbReference type="RefSeq" id="WP_346083292.1">
    <property type="nucleotide sequence ID" value="NZ_BAAAGV010000027.1"/>
</dbReference>
<accession>A0ABU3JE74</accession>
<protein>
    <submittedName>
        <fullName evidence="13">Heavy metal translocating P-type ATPase</fullName>
    </submittedName>
</protein>
<dbReference type="InterPro" id="IPR018303">
    <property type="entry name" value="ATPase_P-typ_P_site"/>
</dbReference>
<keyword evidence="8 10" id="KW-1133">Transmembrane helix</keyword>
<keyword evidence="14" id="KW-1185">Reference proteome</keyword>
<evidence type="ECO:0000256" key="7">
    <source>
        <dbReference type="ARBA" id="ARBA00022967"/>
    </source>
</evidence>
<sequence length="755" mass="78544">MTSTTATEAPAAAGQPPLSEVELLIGGMTCASCAARVEKKLNRMEGVTATVNYATEKARIAYPPGVEVADLITTVVKTGYTAEEPAPPQRDAQEDTASGEDPGTAALRTRLIVSALLALPVVLLAMIPPLQFDNWQWLSLTLAAPVVVWGAAPFHKAAWTNLRHGAATMDTLVSVGTLAAFGWSLWALFLGDAGEPGMRHPFELTVSRTDGASMIYLEVAAGVTAFILLGRYLEARSKRQAGAALRALMELGAKDVTVLREGREVRVPAERLAVGDRFVVRPGEKIATDGTVVEGASAVDASMLTGESVPVDVTVGDTVTGATVNAGGRLVVEATRIGADTQLARMAKLVEDAQTGKAQVQRLADRIAGVFVPVVLLIAAATFGLWLGNTGDTVSAFTAAVAVLIIACPCALGLATPTALMVGTGRGAQLGILIKGPEVLESTRRVDTVVLDKTGTVTTGRMSLRAVHTAEGADERELLRLAGALEHASEHPVARAVAAGAEERVGPLPEAEHFESVPGRGVRGRVEGREVAVGRLSEVFGELPPELERAKADAERAGHTAVVAGWDGVARGVLAVADTVKETSAEAVRDLRALGLTPVLLTGDNRAVAEAVARTVGIDEDRVIAEVLPEDKADVVRRLQEEGRSVAMVGDGVNDAAALAVADLGLSLGTGTDAAIEAGDLTLVRGDLRVAADAIRLSRRTLSTIKGNLVWAFGYNVAALPLAAAGLLNPMIAGAAMAFSSVFVVTNSLRLRSFH</sequence>
<dbReference type="InterPro" id="IPR017969">
    <property type="entry name" value="Heavy-metal-associated_CS"/>
</dbReference>
<proteinExistence type="inferred from homology"/>
<keyword evidence="7" id="KW-1278">Translocase</keyword>
<evidence type="ECO:0000313" key="13">
    <source>
        <dbReference type="EMBL" id="MDT6973361.1"/>
    </source>
</evidence>
<keyword evidence="6 10" id="KW-0067">ATP-binding</keyword>
<dbReference type="PROSITE" id="PS01047">
    <property type="entry name" value="HMA_1"/>
    <property type="match status" value="1"/>
</dbReference>
<evidence type="ECO:0000256" key="4">
    <source>
        <dbReference type="ARBA" id="ARBA00022723"/>
    </source>
</evidence>
<dbReference type="InterPro" id="IPR008250">
    <property type="entry name" value="ATPase_P-typ_transduc_dom_A_sf"/>
</dbReference>
<keyword evidence="5 10" id="KW-0547">Nucleotide-binding</keyword>
<feature type="transmembrane region" description="Helical" evidence="10">
    <location>
        <begin position="708"/>
        <end position="725"/>
    </location>
</feature>
<dbReference type="InterPro" id="IPR036412">
    <property type="entry name" value="HAD-like_sf"/>
</dbReference>
<dbReference type="SFLD" id="SFLDF00027">
    <property type="entry name" value="p-type_atpase"/>
    <property type="match status" value="1"/>
</dbReference>
<reference evidence="13 14" key="1">
    <citation type="submission" date="2023-05" db="EMBL/GenBank/DDBJ databases">
        <title>Streptomyces fuscus sp. nov., a brown-black pigment producing actinomyces isolated from dry sand of Sea duck farm.</title>
        <authorList>
            <person name="Xie J."/>
            <person name="Shen N."/>
        </authorList>
    </citation>
    <scope>NUCLEOTIDE SEQUENCE [LARGE SCALE GENOMIC DNA]</scope>
    <source>
        <strain evidence="13 14">CGMCC 4.1883</strain>
    </source>
</reference>
<dbReference type="InterPro" id="IPR023214">
    <property type="entry name" value="HAD_sf"/>
</dbReference>
<dbReference type="NCBIfam" id="TIGR01494">
    <property type="entry name" value="ATPase_P-type"/>
    <property type="match status" value="1"/>
</dbReference>
<feature type="transmembrane region" description="Helical" evidence="10">
    <location>
        <begin position="394"/>
        <end position="416"/>
    </location>
</feature>
<dbReference type="Pfam" id="PF00403">
    <property type="entry name" value="HMA"/>
    <property type="match status" value="1"/>
</dbReference>
<feature type="domain" description="HMA" evidence="12">
    <location>
        <begin position="19"/>
        <end position="83"/>
    </location>
</feature>
<evidence type="ECO:0000256" key="8">
    <source>
        <dbReference type="ARBA" id="ARBA00022989"/>
    </source>
</evidence>
<dbReference type="PRINTS" id="PR00119">
    <property type="entry name" value="CATATPASE"/>
</dbReference>
<evidence type="ECO:0000256" key="11">
    <source>
        <dbReference type="SAM" id="MobiDB-lite"/>
    </source>
</evidence>
<dbReference type="InterPro" id="IPR006121">
    <property type="entry name" value="HMA_dom"/>
</dbReference>
<dbReference type="PANTHER" id="PTHR43520">
    <property type="entry name" value="ATP7, ISOFORM B"/>
    <property type="match status" value="1"/>
</dbReference>
<dbReference type="InterPro" id="IPR023298">
    <property type="entry name" value="ATPase_P-typ_TM_dom_sf"/>
</dbReference>
<dbReference type="Proteomes" id="UP001257895">
    <property type="component" value="Unassembled WGS sequence"/>
</dbReference>
<keyword evidence="4 10" id="KW-0479">Metal-binding</keyword>
<dbReference type="CDD" id="cd00371">
    <property type="entry name" value="HMA"/>
    <property type="match status" value="1"/>
</dbReference>
<feature type="transmembrane region" description="Helical" evidence="10">
    <location>
        <begin position="171"/>
        <end position="191"/>
    </location>
</feature>
<evidence type="ECO:0000256" key="3">
    <source>
        <dbReference type="ARBA" id="ARBA00022692"/>
    </source>
</evidence>
<dbReference type="PROSITE" id="PS50846">
    <property type="entry name" value="HMA_2"/>
    <property type="match status" value="1"/>
</dbReference>
<dbReference type="InterPro" id="IPR036163">
    <property type="entry name" value="HMA_dom_sf"/>
</dbReference>